<feature type="signal peptide" evidence="1">
    <location>
        <begin position="1"/>
        <end position="32"/>
    </location>
</feature>
<keyword evidence="1" id="KW-0732">Signal</keyword>
<sequence>ILSTSENQHVMRSFMTFRFMIAVMSVGFLVSSQPNREVDETSNNVMPFLDTYHVQINPRFWFALYQSQFKYNLGSGAVSESLTKLCSIFKLTCNIQWVFEDLAIDYYIWKYFLLNSLVKFANASNVRSKDWLESQLTEICVRAVRIFNETLDKIVKKSVRNQYAVQQVEFYIGDAEEQALLKDTTLHEITEVDESHFRDLKRKIFVSEFSSNMALDFLNEFAENFTGETPTFEEKKMHAAFLQQQALMFFSRTVIGGV</sequence>
<protein>
    <submittedName>
        <fullName evidence="2">Uncharacterized protein</fullName>
    </submittedName>
</protein>
<evidence type="ECO:0000256" key="1">
    <source>
        <dbReference type="SAM" id="SignalP"/>
    </source>
</evidence>
<dbReference type="AlphaFoldDB" id="A0A0H5QS52"/>
<feature type="non-terminal residue" evidence="2">
    <location>
        <position position="1"/>
    </location>
</feature>
<organism evidence="2">
    <name type="scientific">Spongospora subterranea</name>
    <dbReference type="NCBI Taxonomy" id="70186"/>
    <lineage>
        <taxon>Eukaryota</taxon>
        <taxon>Sar</taxon>
        <taxon>Rhizaria</taxon>
        <taxon>Endomyxa</taxon>
        <taxon>Phytomyxea</taxon>
        <taxon>Plasmodiophorida</taxon>
        <taxon>Plasmodiophoridae</taxon>
        <taxon>Spongospora</taxon>
    </lineage>
</organism>
<accession>A0A0H5QS52</accession>
<proteinExistence type="predicted"/>
<feature type="chain" id="PRO_5005222794" evidence="1">
    <location>
        <begin position="33"/>
        <end position="258"/>
    </location>
</feature>
<dbReference type="EMBL" id="HACM01004406">
    <property type="protein sequence ID" value="CRZ04848.1"/>
    <property type="molecule type" value="Transcribed_RNA"/>
</dbReference>
<reference evidence="2" key="1">
    <citation type="submission" date="2015-04" db="EMBL/GenBank/DDBJ databases">
        <title>The genome sequence of the plant pathogenic Rhizarian Plasmodiophora brassicae reveals insights in its biotrophic life cycle and the origin of chitin synthesis.</title>
        <authorList>
            <person name="Schwelm A."/>
            <person name="Fogelqvist J."/>
            <person name="Knaust A."/>
            <person name="Julke S."/>
            <person name="Lilja T."/>
            <person name="Dhandapani V."/>
            <person name="Bonilla-Rosso G."/>
            <person name="Karlsson M."/>
            <person name="Shevchenko A."/>
            <person name="Choi S.R."/>
            <person name="Kim H.G."/>
            <person name="Park J.Y."/>
            <person name="Lim Y.P."/>
            <person name="Ludwig-Muller J."/>
            <person name="Dixelius C."/>
        </authorList>
    </citation>
    <scope>NUCLEOTIDE SEQUENCE</scope>
    <source>
        <tissue evidence="2">Potato root galls</tissue>
    </source>
</reference>
<name>A0A0H5QS52_9EUKA</name>
<evidence type="ECO:0000313" key="2">
    <source>
        <dbReference type="EMBL" id="CRZ04848.1"/>
    </source>
</evidence>